<gene>
    <name evidence="5" type="ORF">CATMQ487_17510</name>
</gene>
<dbReference type="InterPro" id="IPR041494">
    <property type="entry name" value="PIN7"/>
</dbReference>
<evidence type="ECO:0000313" key="5">
    <source>
        <dbReference type="EMBL" id="BDI04781.1"/>
    </source>
</evidence>
<evidence type="ECO:0000256" key="1">
    <source>
        <dbReference type="ARBA" id="ARBA00002344"/>
    </source>
</evidence>
<dbReference type="Pfam" id="PF07382">
    <property type="entry name" value="HC2"/>
    <property type="match status" value="1"/>
</dbReference>
<sequence>MVERVILVDYENVQPIAEELQRVDAMRDRLKIFHGPGQNSLPIRLAAALLPIGPAVELIQCEKSGKDALDFHLAFHLGRLSVQHPQAEFVIVSRDRKGFAQMVEHGIKLGCRVMLVPSMLDATAAPATKAATGIGGGDAAIGAKTSIAEPSASGGTPPREASTPEAAGSALAAALAFPARKAPATKAPAKKVPAKKAAAKKAAAKKAAATKAVAKKASAKDAPAEKPAAKKAPAKKGAAGKTASESAPAKSAAKTAAGVSVAAAQTEPLGSLGPLELSPAAPPPVPSVVPIVDPAPALKTLRQAPAPADVAKVIAGLSKVAPDKRPAKAATLLRHLESHLRADLTEAGVAELLRSLRAQGWISDGPGGKVEYHLQRP</sequence>
<keyword evidence="6" id="KW-1185">Reference proteome</keyword>
<feature type="compositionally biased region" description="Basic and acidic residues" evidence="3">
    <location>
        <begin position="218"/>
        <end position="228"/>
    </location>
</feature>
<feature type="region of interest" description="Disordered" evidence="3">
    <location>
        <begin position="215"/>
        <end position="251"/>
    </location>
</feature>
<organism evidence="5 6">
    <name type="scientific">Sphaerotilus microaerophilus</name>
    <dbReference type="NCBI Taxonomy" id="2914710"/>
    <lineage>
        <taxon>Bacteria</taxon>
        <taxon>Pseudomonadati</taxon>
        <taxon>Pseudomonadota</taxon>
        <taxon>Betaproteobacteria</taxon>
        <taxon>Burkholderiales</taxon>
        <taxon>Sphaerotilaceae</taxon>
        <taxon>Sphaerotilus</taxon>
    </lineage>
</organism>
<proteinExistence type="inferred from homology"/>
<dbReference type="Proteomes" id="UP001057498">
    <property type="component" value="Chromosome"/>
</dbReference>
<feature type="compositionally biased region" description="Low complexity" evidence="3">
    <location>
        <begin position="235"/>
        <end position="251"/>
    </location>
</feature>
<comment type="similarity">
    <text evidence="2">Belongs to the histone H1/H5 family. HCT subfamily.</text>
</comment>
<name>A0ABM7YK90_9BURK</name>
<reference evidence="5" key="1">
    <citation type="submission" date="2022-04" db="EMBL/GenBank/DDBJ databases">
        <title>Whole genome sequence of Sphaerotilus sp. FB-5.</title>
        <authorList>
            <person name="Takeda M."/>
            <person name="Narihara S."/>
            <person name="Akimoto M."/>
            <person name="Akimoto R."/>
            <person name="Nishiyashiki S."/>
            <person name="Murakami T."/>
        </authorList>
    </citation>
    <scope>NUCLEOTIDE SEQUENCE</scope>
    <source>
        <strain evidence="5">FB-5</strain>
    </source>
</reference>
<evidence type="ECO:0000313" key="6">
    <source>
        <dbReference type="Proteomes" id="UP001057498"/>
    </source>
</evidence>
<dbReference type="Pfam" id="PF18475">
    <property type="entry name" value="PIN7"/>
    <property type="match status" value="1"/>
</dbReference>
<evidence type="ECO:0000256" key="3">
    <source>
        <dbReference type="SAM" id="MobiDB-lite"/>
    </source>
</evidence>
<dbReference type="EMBL" id="AP025730">
    <property type="protein sequence ID" value="BDI04781.1"/>
    <property type="molecule type" value="Genomic_DNA"/>
</dbReference>
<feature type="region of interest" description="Disordered" evidence="3">
    <location>
        <begin position="148"/>
        <end position="167"/>
    </location>
</feature>
<evidence type="ECO:0000256" key="2">
    <source>
        <dbReference type="ARBA" id="ARBA00008424"/>
    </source>
</evidence>
<accession>A0ABM7YK90</accession>
<protein>
    <recommendedName>
        <fullName evidence="4">PIN-like domain-containing protein</fullName>
    </recommendedName>
</protein>
<feature type="domain" description="PIN-like" evidence="4">
    <location>
        <begin position="7"/>
        <end position="108"/>
    </location>
</feature>
<comment type="function">
    <text evidence="1">Might have a role in establishing the nucleoid structure of elementary bodies.</text>
</comment>
<evidence type="ECO:0000259" key="4">
    <source>
        <dbReference type="Pfam" id="PF18475"/>
    </source>
</evidence>
<dbReference type="InterPro" id="IPR009970">
    <property type="entry name" value="HC2"/>
</dbReference>
<dbReference type="RefSeq" id="WP_251973722.1">
    <property type="nucleotide sequence ID" value="NZ_AP025730.1"/>
</dbReference>